<comment type="caution">
    <text evidence="5">The sequence shown here is derived from an EMBL/GenBank/DDBJ whole genome shotgun (WGS) entry which is preliminary data.</text>
</comment>
<keyword evidence="1" id="KW-0862">Zinc</keyword>
<dbReference type="Gene3D" id="3.30.40.10">
    <property type="entry name" value="Zinc/RING finger domain, C3HC4 (zinc finger)"/>
    <property type="match status" value="1"/>
</dbReference>
<keyword evidence="6" id="KW-1185">Reference proteome</keyword>
<dbReference type="PANTHER" id="PTHR16079:SF4">
    <property type="entry name" value="E3 UBIQUITIN-PROTEIN LIGASE CHFR"/>
    <property type="match status" value="1"/>
</dbReference>
<sequence length="335" mass="37711">MRKGSPPPRPTVDGGDRVEFLLEPKESANDVIRLPANGDRLLIGRDLTNDVVWNSHVVSRSHAELLVDEGKAYLVPLSSDASRIRLNARPTTRGQRHELHHRDAVYFVGGLRQYAYEVRVRRPQPVDVIRLDHDDDDDDTPVEERSAQVVVDEDKDAPTRDDAPEGKRRRVDAPSSREDDDDERFECIVCTGILAFVHVLPCGHVACGKCLVKWLNTKRECPSCRAPVPAGAVLPPVHLLDNLVAEHVKGVDHEEMSDWQERCDEWRRHRPANNAPLRAPPEPRRAAPAAPAPRPRPEERDFFAHRVLSDTPRDAHKMETSAPTLVSTRPHSVHP</sequence>
<dbReference type="PROSITE" id="PS50089">
    <property type="entry name" value="ZF_RING_2"/>
    <property type="match status" value="1"/>
</dbReference>
<feature type="domain" description="RING-type" evidence="4">
    <location>
        <begin position="187"/>
        <end position="225"/>
    </location>
</feature>
<dbReference type="Gene3D" id="2.60.200.20">
    <property type="match status" value="1"/>
</dbReference>
<accession>A0AAD7XPB7</accession>
<dbReference type="InterPro" id="IPR001841">
    <property type="entry name" value="Znf_RING"/>
</dbReference>
<evidence type="ECO:0000259" key="4">
    <source>
        <dbReference type="PROSITE" id="PS50089"/>
    </source>
</evidence>
<name>A0AAD7XPB7_9STRA</name>
<dbReference type="GO" id="GO:0005634">
    <property type="term" value="C:nucleus"/>
    <property type="evidence" value="ECO:0007669"/>
    <property type="project" value="TreeGrafter"/>
</dbReference>
<dbReference type="GO" id="GO:0016567">
    <property type="term" value="P:protein ubiquitination"/>
    <property type="evidence" value="ECO:0007669"/>
    <property type="project" value="TreeGrafter"/>
</dbReference>
<reference evidence="5" key="1">
    <citation type="submission" date="2023-01" db="EMBL/GenBank/DDBJ databases">
        <title>Metagenome sequencing of chrysophaentin producing Chrysophaeum taylorii.</title>
        <authorList>
            <person name="Davison J."/>
            <person name="Bewley C."/>
        </authorList>
    </citation>
    <scope>NUCLEOTIDE SEQUENCE</scope>
    <source>
        <strain evidence="5">NIES-1699</strain>
    </source>
</reference>
<dbReference type="Proteomes" id="UP001230188">
    <property type="component" value="Unassembled WGS sequence"/>
</dbReference>
<feature type="region of interest" description="Disordered" evidence="2">
    <location>
        <begin position="271"/>
        <end position="335"/>
    </location>
</feature>
<feature type="compositionally biased region" description="Basic and acidic residues" evidence="2">
    <location>
        <begin position="156"/>
        <end position="177"/>
    </location>
</feature>
<keyword evidence="1" id="KW-0863">Zinc-finger</keyword>
<evidence type="ECO:0000256" key="2">
    <source>
        <dbReference type="SAM" id="MobiDB-lite"/>
    </source>
</evidence>
<dbReference type="SMART" id="SM00184">
    <property type="entry name" value="RING"/>
    <property type="match status" value="1"/>
</dbReference>
<feature type="domain" description="FHA" evidence="3">
    <location>
        <begin position="41"/>
        <end position="84"/>
    </location>
</feature>
<evidence type="ECO:0000256" key="1">
    <source>
        <dbReference type="PROSITE-ProRule" id="PRU00175"/>
    </source>
</evidence>
<dbReference type="AlphaFoldDB" id="A0AAD7XPB7"/>
<organism evidence="5 6">
    <name type="scientific">Chrysophaeum taylorii</name>
    <dbReference type="NCBI Taxonomy" id="2483200"/>
    <lineage>
        <taxon>Eukaryota</taxon>
        <taxon>Sar</taxon>
        <taxon>Stramenopiles</taxon>
        <taxon>Ochrophyta</taxon>
        <taxon>Pelagophyceae</taxon>
        <taxon>Pelagomonadales</taxon>
        <taxon>Pelagomonadaceae</taxon>
        <taxon>Chrysophaeum</taxon>
    </lineage>
</organism>
<keyword evidence="1" id="KW-0479">Metal-binding</keyword>
<protein>
    <submittedName>
        <fullName evidence="5">Uncharacterized protein</fullName>
    </submittedName>
</protein>
<dbReference type="PANTHER" id="PTHR16079">
    <property type="entry name" value="UBIQUITIN LIGASE PROTEIN CHFR"/>
    <property type="match status" value="1"/>
</dbReference>
<dbReference type="EMBL" id="JAQMWT010000167">
    <property type="protein sequence ID" value="KAJ8608486.1"/>
    <property type="molecule type" value="Genomic_DNA"/>
</dbReference>
<dbReference type="SUPFAM" id="SSF57850">
    <property type="entry name" value="RING/U-box"/>
    <property type="match status" value="1"/>
</dbReference>
<dbReference type="InterPro" id="IPR013083">
    <property type="entry name" value="Znf_RING/FYVE/PHD"/>
</dbReference>
<dbReference type="Pfam" id="PF00498">
    <property type="entry name" value="FHA"/>
    <property type="match status" value="1"/>
</dbReference>
<evidence type="ECO:0000259" key="3">
    <source>
        <dbReference type="PROSITE" id="PS50006"/>
    </source>
</evidence>
<proteinExistence type="predicted"/>
<dbReference type="GO" id="GO:0004842">
    <property type="term" value="F:ubiquitin-protein transferase activity"/>
    <property type="evidence" value="ECO:0007669"/>
    <property type="project" value="TreeGrafter"/>
</dbReference>
<dbReference type="GO" id="GO:0008270">
    <property type="term" value="F:zinc ion binding"/>
    <property type="evidence" value="ECO:0007669"/>
    <property type="project" value="UniProtKB-KW"/>
</dbReference>
<dbReference type="CDD" id="cd00060">
    <property type="entry name" value="FHA"/>
    <property type="match status" value="1"/>
</dbReference>
<feature type="compositionally biased region" description="Basic and acidic residues" evidence="2">
    <location>
        <begin position="295"/>
        <end position="319"/>
    </location>
</feature>
<evidence type="ECO:0000313" key="5">
    <source>
        <dbReference type="EMBL" id="KAJ8608486.1"/>
    </source>
</evidence>
<dbReference type="GO" id="GO:0006511">
    <property type="term" value="P:ubiquitin-dependent protein catabolic process"/>
    <property type="evidence" value="ECO:0007669"/>
    <property type="project" value="TreeGrafter"/>
</dbReference>
<gene>
    <name evidence="5" type="ORF">CTAYLR_005724</name>
</gene>
<dbReference type="InterPro" id="IPR008984">
    <property type="entry name" value="SMAD_FHA_dom_sf"/>
</dbReference>
<feature type="compositionally biased region" description="Polar residues" evidence="2">
    <location>
        <begin position="321"/>
        <end position="335"/>
    </location>
</feature>
<feature type="region of interest" description="Disordered" evidence="2">
    <location>
        <begin position="129"/>
        <end position="179"/>
    </location>
</feature>
<evidence type="ECO:0000313" key="6">
    <source>
        <dbReference type="Proteomes" id="UP001230188"/>
    </source>
</evidence>
<dbReference type="InterPro" id="IPR000253">
    <property type="entry name" value="FHA_dom"/>
</dbReference>
<dbReference type="SUPFAM" id="SSF49879">
    <property type="entry name" value="SMAD/FHA domain"/>
    <property type="match status" value="1"/>
</dbReference>
<dbReference type="InterPro" id="IPR052256">
    <property type="entry name" value="E3_ubiquitin-ligase_CHFR"/>
</dbReference>
<dbReference type="PROSITE" id="PS50006">
    <property type="entry name" value="FHA_DOMAIN"/>
    <property type="match status" value="1"/>
</dbReference>
<dbReference type="Pfam" id="PF13920">
    <property type="entry name" value="zf-C3HC4_3"/>
    <property type="match status" value="1"/>
</dbReference>